<dbReference type="EMBL" id="JAIFTH010000772">
    <property type="protein sequence ID" value="KAG9508981.1"/>
    <property type="molecule type" value="Genomic_DNA"/>
</dbReference>
<evidence type="ECO:0000313" key="2">
    <source>
        <dbReference type="EMBL" id="KAG9508981.1"/>
    </source>
</evidence>
<reference evidence="2 3" key="1">
    <citation type="submission" date="2020-10" db="EMBL/GenBank/DDBJ databases">
        <authorList>
            <person name="Klimov P.B."/>
            <person name="Dyachkov S.M."/>
            <person name="Chetverikov P.E."/>
        </authorList>
    </citation>
    <scope>NUCLEOTIDE SEQUENCE [LARGE SCALE GENOMIC DNA]</scope>
    <source>
        <strain evidence="2">BMOC 18-1129-001#AD2665</strain>
        <tissue evidence="2">Entire mites</tissue>
    </source>
</reference>
<gene>
    <name evidence="2" type="ORF">GZH46_02510</name>
</gene>
<keyword evidence="1" id="KW-0472">Membrane</keyword>
<proteinExistence type="predicted"/>
<sequence length="141" mass="15927">IYHQPHLYIFSYIFGGPKTAKDILLGACNRDRSSQQTPRTRLANKLALILLSIVVLELILIGHQVQPVKAIKKKIFIKKLKKLLPLLALMKPKKKIILLPIPIPMPIMKGGGSYSNMEMESYDMNNMPSMSGEYDMSGYRA</sequence>
<accession>A0ABQ7S6D4</accession>
<protein>
    <submittedName>
        <fullName evidence="2">Uncharacterized protein</fullName>
    </submittedName>
</protein>
<keyword evidence="3" id="KW-1185">Reference proteome</keyword>
<keyword evidence="1" id="KW-0812">Transmembrane</keyword>
<comment type="caution">
    <text evidence="2">The sequence shown here is derived from an EMBL/GenBank/DDBJ whole genome shotgun (WGS) entry which is preliminary data.</text>
</comment>
<keyword evidence="1" id="KW-1133">Transmembrane helix</keyword>
<evidence type="ECO:0000313" key="3">
    <source>
        <dbReference type="Proteomes" id="UP000825002"/>
    </source>
</evidence>
<name>A0ABQ7S6D4_9ACAR</name>
<feature type="transmembrane region" description="Helical" evidence="1">
    <location>
        <begin position="46"/>
        <end position="65"/>
    </location>
</feature>
<organism evidence="2 3">
    <name type="scientific">Fragariocoptes setiger</name>
    <dbReference type="NCBI Taxonomy" id="1670756"/>
    <lineage>
        <taxon>Eukaryota</taxon>
        <taxon>Metazoa</taxon>
        <taxon>Ecdysozoa</taxon>
        <taxon>Arthropoda</taxon>
        <taxon>Chelicerata</taxon>
        <taxon>Arachnida</taxon>
        <taxon>Acari</taxon>
        <taxon>Acariformes</taxon>
        <taxon>Trombidiformes</taxon>
        <taxon>Prostigmata</taxon>
        <taxon>Eupodina</taxon>
        <taxon>Eriophyoidea</taxon>
        <taxon>Phytoptidae</taxon>
        <taxon>Fragariocoptes</taxon>
    </lineage>
</organism>
<feature type="non-terminal residue" evidence="2">
    <location>
        <position position="1"/>
    </location>
</feature>
<dbReference type="Proteomes" id="UP000825002">
    <property type="component" value="Unassembled WGS sequence"/>
</dbReference>
<evidence type="ECO:0000256" key="1">
    <source>
        <dbReference type="SAM" id="Phobius"/>
    </source>
</evidence>